<keyword evidence="3" id="KW-1185">Reference proteome</keyword>
<proteinExistence type="predicted"/>
<protein>
    <submittedName>
        <fullName evidence="2">Uncharacterized protein</fullName>
    </submittedName>
</protein>
<gene>
    <name evidence="2" type="ORF">J0S82_000387</name>
</gene>
<dbReference type="Proteomes" id="UP000700334">
    <property type="component" value="Unassembled WGS sequence"/>
</dbReference>
<feature type="non-terminal residue" evidence="2">
    <location>
        <position position="252"/>
    </location>
</feature>
<evidence type="ECO:0000313" key="2">
    <source>
        <dbReference type="EMBL" id="KAG8511115.1"/>
    </source>
</evidence>
<dbReference type="AlphaFoldDB" id="A0A8J6DKK5"/>
<organism evidence="2 3">
    <name type="scientific">Galemys pyrenaicus</name>
    <name type="common">Iberian desman</name>
    <name type="synonym">Pyrenean desman</name>
    <dbReference type="NCBI Taxonomy" id="202257"/>
    <lineage>
        <taxon>Eukaryota</taxon>
        <taxon>Metazoa</taxon>
        <taxon>Chordata</taxon>
        <taxon>Craniata</taxon>
        <taxon>Vertebrata</taxon>
        <taxon>Euteleostomi</taxon>
        <taxon>Mammalia</taxon>
        <taxon>Eutheria</taxon>
        <taxon>Laurasiatheria</taxon>
        <taxon>Eulipotyphla</taxon>
        <taxon>Talpidae</taxon>
        <taxon>Galemys</taxon>
    </lineage>
</organism>
<reference evidence="2" key="1">
    <citation type="journal article" date="2021" name="Evol. Appl.">
        <title>The genome of the Pyrenean desman and the effects of bottlenecks and inbreeding on the genomic landscape of an endangered species.</title>
        <authorList>
            <person name="Escoda L."/>
            <person name="Castresana J."/>
        </authorList>
    </citation>
    <scope>NUCLEOTIDE SEQUENCE</scope>
    <source>
        <strain evidence="2">IBE-C5619</strain>
    </source>
</reference>
<feature type="region of interest" description="Disordered" evidence="1">
    <location>
        <begin position="213"/>
        <end position="234"/>
    </location>
</feature>
<sequence>SSSLSTGDVSSDLHRHHHSSCQCEPTTTGQKRSINIICRVDSHSPTLGISSTRSSSERQGLLKICLNAGQAADGERAGFTTDSSPRKSEISIITSLVQDFLSSPACPRPSAMLIVAGSMGVLKSTSLRTGKCTSTPYCSSCWAPTSGWCLSITCTRLSPHAALETARSSRKWEPTSTCFSPAAVTFMTILGWHSDNVLEPNPSVPQVQGWKVKRKEGNGPAGGTGLRPLNHSPVNKSPHYLSRIWLKSKALA</sequence>
<feature type="non-terminal residue" evidence="2">
    <location>
        <position position="1"/>
    </location>
</feature>
<evidence type="ECO:0000313" key="3">
    <source>
        <dbReference type="Proteomes" id="UP000700334"/>
    </source>
</evidence>
<name>A0A8J6DKK5_GALPY</name>
<feature type="region of interest" description="Disordered" evidence="1">
    <location>
        <begin position="1"/>
        <end position="27"/>
    </location>
</feature>
<evidence type="ECO:0000256" key="1">
    <source>
        <dbReference type="SAM" id="MobiDB-lite"/>
    </source>
</evidence>
<feature type="compositionally biased region" description="Low complexity" evidence="1">
    <location>
        <begin position="1"/>
        <end position="10"/>
    </location>
</feature>
<comment type="caution">
    <text evidence="2">The sequence shown here is derived from an EMBL/GenBank/DDBJ whole genome shotgun (WGS) entry which is preliminary data.</text>
</comment>
<dbReference type="EMBL" id="JAGFMF010011855">
    <property type="protein sequence ID" value="KAG8511115.1"/>
    <property type="molecule type" value="Genomic_DNA"/>
</dbReference>
<accession>A0A8J6DKK5</accession>